<accession>A0ABU6EE62</accession>
<evidence type="ECO:0008006" key="4">
    <source>
        <dbReference type="Google" id="ProtNLM"/>
    </source>
</evidence>
<keyword evidence="1" id="KW-0472">Membrane</keyword>
<protein>
    <recommendedName>
        <fullName evidence="4">IdsE2</fullName>
    </recommendedName>
</protein>
<feature type="transmembrane region" description="Helical" evidence="1">
    <location>
        <begin position="141"/>
        <end position="163"/>
    </location>
</feature>
<keyword evidence="3" id="KW-1185">Reference proteome</keyword>
<feature type="transmembrane region" description="Helical" evidence="1">
    <location>
        <begin position="52"/>
        <end position="70"/>
    </location>
</feature>
<dbReference type="RefSeq" id="WP_109392417.1">
    <property type="nucleotide sequence ID" value="NZ_JAMZOO010000002.1"/>
</dbReference>
<sequence>MELKHKLSDHCGSLLQTETSKMTQYQAGALDFVEKIDNLRLVIRHAFSNGRTMLAIPFVIGLLWAFSYGVKTIYIDPWKNTESIFLRILEKKDNKNNIVILPQHRDNDELEKKYIQNGRLSFLNYWDYYYYSNSFIREKSILLDLFLLLTPLLCSLPMIYFGFIARNRPYLICDREKQLFYTWDMKMNVYVAKYSQINFADIKPTLALILYRVDENQKLIEHKYYPNLTMFSFLGGGSSNDKAWGLGYITKYLFYGLAPLIEGKYTRKKYSIFREAPIPKDLDKQIEQQVVLVDKELPPCKEIEDKLSEAIKHSI</sequence>
<name>A0ABU6EE62_9GAMM</name>
<gene>
    <name evidence="2" type="ORF">NA736_09920</name>
</gene>
<evidence type="ECO:0000313" key="2">
    <source>
        <dbReference type="EMBL" id="MEB6857344.1"/>
    </source>
</evidence>
<evidence type="ECO:0000256" key="1">
    <source>
        <dbReference type="SAM" id="Phobius"/>
    </source>
</evidence>
<comment type="caution">
    <text evidence="2">The sequence shown here is derived from an EMBL/GenBank/DDBJ whole genome shotgun (WGS) entry which is preliminary data.</text>
</comment>
<evidence type="ECO:0000313" key="3">
    <source>
        <dbReference type="Proteomes" id="UP001332939"/>
    </source>
</evidence>
<keyword evidence="1" id="KW-0812">Transmembrane</keyword>
<dbReference type="EMBL" id="JAMZOO010000002">
    <property type="protein sequence ID" value="MEB6857344.1"/>
    <property type="molecule type" value="Genomic_DNA"/>
</dbReference>
<reference evidence="2 3" key="1">
    <citation type="submission" date="2022-05" db="EMBL/GenBank/DDBJ databases">
        <title>Whole genome sequences of Escherichia coli of fish isolates collected from Assam, India.</title>
        <authorList>
            <person name="Sudha S."/>
            <person name="Muneeb K.H."/>
            <person name="Rakshit O."/>
            <person name="Mendem S.K."/>
            <person name="Raisen C."/>
            <person name="Holmes M.A."/>
            <person name="Shome B.R."/>
            <person name="Sivaraman G.K."/>
        </authorList>
    </citation>
    <scope>NUCLEOTIDE SEQUENCE [LARGE SCALE GENOMIC DNA]</scope>
    <source>
        <strain evidence="2 3">278</strain>
    </source>
</reference>
<proteinExistence type="predicted"/>
<keyword evidence="1" id="KW-1133">Transmembrane helix</keyword>
<organism evidence="2 3">
    <name type="scientific">Proteus cibi</name>
    <dbReference type="NCBI Taxonomy" id="2050966"/>
    <lineage>
        <taxon>Bacteria</taxon>
        <taxon>Pseudomonadati</taxon>
        <taxon>Pseudomonadota</taxon>
        <taxon>Gammaproteobacteria</taxon>
        <taxon>Enterobacterales</taxon>
        <taxon>Morganellaceae</taxon>
        <taxon>Proteus</taxon>
    </lineage>
</organism>
<dbReference type="Proteomes" id="UP001332939">
    <property type="component" value="Unassembled WGS sequence"/>
</dbReference>